<keyword evidence="1" id="KW-0472">Membrane</keyword>
<evidence type="ECO:0000313" key="2">
    <source>
        <dbReference type="EMBL" id="MBK1695746.1"/>
    </source>
</evidence>
<reference evidence="2" key="1">
    <citation type="submission" date="2017-08" db="EMBL/GenBank/DDBJ databases">
        <authorList>
            <person name="Imhoff J.F."/>
            <person name="Rahn T."/>
            <person name="Kuenzel S."/>
            <person name="Neulinger S.C."/>
        </authorList>
    </citation>
    <scope>NUCLEOTIDE SEQUENCE</scope>
    <source>
        <strain evidence="2">DSM 9154</strain>
    </source>
</reference>
<protein>
    <submittedName>
        <fullName evidence="2">Uncharacterized protein</fullName>
    </submittedName>
</protein>
<feature type="transmembrane region" description="Helical" evidence="1">
    <location>
        <begin position="130"/>
        <end position="150"/>
    </location>
</feature>
<proteinExistence type="predicted"/>
<dbReference type="EMBL" id="NRRE01000006">
    <property type="protein sequence ID" value="MBK1695746.1"/>
    <property type="molecule type" value="Genomic_DNA"/>
</dbReference>
<dbReference type="Proteomes" id="UP000778970">
    <property type="component" value="Unassembled WGS sequence"/>
</dbReference>
<sequence length="159" mass="17338">MDEAGSAVFAERDETPGIWLVRDLLLAGGLTIESELLRDGQPVRYARTVVTLDADVVTTFRADAARDDALVAAHFERVQQKVDRLGEMPKAIRLAATYAAFIAGVGAFLLSDDLPGLWAGDFGWLRNLVVGGVAAAIAPFAVRALLHWLVRRLTRAPRW</sequence>
<dbReference type="RefSeq" id="WP_027288514.1">
    <property type="nucleotide sequence ID" value="NZ_NRRE01000006.1"/>
</dbReference>
<keyword evidence="1" id="KW-0812">Transmembrane</keyword>
<gene>
    <name evidence="2" type="ORF">CKO21_00610</name>
</gene>
<keyword evidence="3" id="KW-1185">Reference proteome</keyword>
<name>A0A934QEE4_9PROT</name>
<organism evidence="2 3">
    <name type="scientific">Rhodovibrio salinarum</name>
    <dbReference type="NCBI Taxonomy" id="1087"/>
    <lineage>
        <taxon>Bacteria</taxon>
        <taxon>Pseudomonadati</taxon>
        <taxon>Pseudomonadota</taxon>
        <taxon>Alphaproteobacteria</taxon>
        <taxon>Rhodospirillales</taxon>
        <taxon>Rhodovibrionaceae</taxon>
        <taxon>Rhodovibrio</taxon>
    </lineage>
</organism>
<feature type="transmembrane region" description="Helical" evidence="1">
    <location>
        <begin position="91"/>
        <end position="110"/>
    </location>
</feature>
<accession>A0A934QEE4</accession>
<keyword evidence="1" id="KW-1133">Transmembrane helix</keyword>
<evidence type="ECO:0000256" key="1">
    <source>
        <dbReference type="SAM" id="Phobius"/>
    </source>
</evidence>
<dbReference type="AlphaFoldDB" id="A0A934QEE4"/>
<reference evidence="2" key="2">
    <citation type="journal article" date="2020" name="Microorganisms">
        <title>Osmotic Adaptation and Compatible Solute Biosynthesis of Phototrophic Bacteria as Revealed from Genome Analyses.</title>
        <authorList>
            <person name="Imhoff J.F."/>
            <person name="Rahn T."/>
            <person name="Kunzel S."/>
            <person name="Keller A."/>
            <person name="Neulinger S.C."/>
        </authorList>
    </citation>
    <scope>NUCLEOTIDE SEQUENCE</scope>
    <source>
        <strain evidence="2">DSM 9154</strain>
    </source>
</reference>
<evidence type="ECO:0000313" key="3">
    <source>
        <dbReference type="Proteomes" id="UP000778970"/>
    </source>
</evidence>
<comment type="caution">
    <text evidence="2">The sequence shown here is derived from an EMBL/GenBank/DDBJ whole genome shotgun (WGS) entry which is preliminary data.</text>
</comment>